<evidence type="ECO:0000256" key="2">
    <source>
        <dbReference type="SAM" id="MobiDB-lite"/>
    </source>
</evidence>
<dbReference type="GeneID" id="140594991"/>
<keyword evidence="3" id="KW-1185">Reference proteome</keyword>
<evidence type="ECO:0000256" key="1">
    <source>
        <dbReference type="ARBA" id="ARBA00022990"/>
    </source>
</evidence>
<reference evidence="4" key="1">
    <citation type="submission" date="2025-08" db="UniProtKB">
        <authorList>
            <consortium name="RefSeq"/>
        </authorList>
    </citation>
    <scope>IDENTIFICATION</scope>
    <source>
        <tissue evidence="4">Cell line</tissue>
    </source>
</reference>
<sequence>MNLLPRSSKDFGSVDYWDKFFQQRGKKAFEWYGSYLELCGLLHKYIKPREKVSAAWRPGCARTPGTERGVRAGCVVGPGFPAPLGQRKLEMSLQGFGEQTSCRQPLLAFLISLEEGSFGGVQAEMASWSRAQKKRKKDRKKQRPANTPEDLSAAPGQSIDKSYLCCEHHKAMIAGLALLRNPELLLGEGSAPALHRRGL</sequence>
<feature type="region of interest" description="Disordered" evidence="2">
    <location>
        <begin position="129"/>
        <end position="154"/>
    </location>
</feature>
<protein>
    <submittedName>
        <fullName evidence="4">EEF1A lysine and N-terminal methyltransferase-like</fullName>
    </submittedName>
</protein>
<dbReference type="Proteomes" id="UP001652641">
    <property type="component" value="Chromosome 13"/>
</dbReference>
<feature type="compositionally biased region" description="Basic residues" evidence="2">
    <location>
        <begin position="131"/>
        <end position="143"/>
    </location>
</feature>
<evidence type="ECO:0000313" key="3">
    <source>
        <dbReference type="Proteomes" id="UP001652641"/>
    </source>
</evidence>
<evidence type="ECO:0000313" key="4">
    <source>
        <dbReference type="RefSeq" id="XP_072589119.1"/>
    </source>
</evidence>
<proteinExistence type="predicted"/>
<name>A0ABM4YFR4_VULVU</name>
<keyword evidence="1" id="KW-0007">Acetylation</keyword>
<dbReference type="InterPro" id="IPR029063">
    <property type="entry name" value="SAM-dependent_MTases_sf"/>
</dbReference>
<dbReference type="RefSeq" id="XP_072589119.1">
    <property type="nucleotide sequence ID" value="XM_072733018.1"/>
</dbReference>
<organism evidence="3 4">
    <name type="scientific">Vulpes vulpes</name>
    <name type="common">Red fox</name>
    <dbReference type="NCBI Taxonomy" id="9627"/>
    <lineage>
        <taxon>Eukaryota</taxon>
        <taxon>Metazoa</taxon>
        <taxon>Chordata</taxon>
        <taxon>Craniata</taxon>
        <taxon>Vertebrata</taxon>
        <taxon>Euteleostomi</taxon>
        <taxon>Mammalia</taxon>
        <taxon>Eutheria</taxon>
        <taxon>Laurasiatheria</taxon>
        <taxon>Carnivora</taxon>
        <taxon>Caniformia</taxon>
        <taxon>Canidae</taxon>
        <taxon>Vulpes</taxon>
    </lineage>
</organism>
<dbReference type="Gene3D" id="3.40.50.150">
    <property type="entry name" value="Vaccinia Virus protein VP39"/>
    <property type="match status" value="1"/>
</dbReference>
<gene>
    <name evidence="4" type="primary">LOC140594991</name>
</gene>
<accession>A0ABM4YFR4</accession>